<organism evidence="12 13">
    <name type="scientific">Bradyrhizobium neotropicale</name>
    <dbReference type="NCBI Taxonomy" id="1497615"/>
    <lineage>
        <taxon>Bacteria</taxon>
        <taxon>Pseudomonadati</taxon>
        <taxon>Pseudomonadota</taxon>
        <taxon>Alphaproteobacteria</taxon>
        <taxon>Hyphomicrobiales</taxon>
        <taxon>Nitrobacteraceae</taxon>
        <taxon>Bradyrhizobium</taxon>
    </lineage>
</organism>
<dbReference type="Proteomes" id="UP000077173">
    <property type="component" value="Unassembled WGS sequence"/>
</dbReference>
<evidence type="ECO:0000256" key="10">
    <source>
        <dbReference type="ARBA" id="ARBA00093798"/>
    </source>
</evidence>
<evidence type="ECO:0000256" key="2">
    <source>
        <dbReference type="ARBA" id="ARBA00004651"/>
    </source>
</evidence>
<evidence type="ECO:0000256" key="8">
    <source>
        <dbReference type="ARBA" id="ARBA00023136"/>
    </source>
</evidence>
<dbReference type="InterPro" id="IPR058978">
    <property type="entry name" value="GSDM_bact-type"/>
</dbReference>
<evidence type="ECO:0000313" key="13">
    <source>
        <dbReference type="Proteomes" id="UP000077173"/>
    </source>
</evidence>
<dbReference type="Pfam" id="PF26164">
    <property type="entry name" value="Bact_GSDM"/>
    <property type="match status" value="1"/>
</dbReference>
<protein>
    <recommendedName>
        <fullName evidence="10">Gasdermin bGSDM</fullName>
    </recommendedName>
    <alternativeName>
        <fullName evidence="11">Bacterial gasdermin</fullName>
    </alternativeName>
</protein>
<proteinExistence type="inferred from homology"/>
<keyword evidence="6" id="KW-0812">Transmembrane</keyword>
<evidence type="ECO:0000256" key="11">
    <source>
        <dbReference type="ARBA" id="ARBA00093802"/>
    </source>
</evidence>
<keyword evidence="4" id="KW-1003">Cell membrane</keyword>
<name>A0A176ZEU7_9BRAD</name>
<sequence>MVMLGFCRDPLVRELHKLGYSLIPLPEARTSPGDCFARQGKELFRLGTLANLFAAGKNPEPEIARDIEAADLTITKSATLDSGLGLAMLTQWLGQARAEISGKLNKSAKFSFELRDVKKDAIDIQPLDEFLVSGSLNLEGPTVRQMLDGDDVYVTTSVLKARSLVVSTSKGTLVDGKVEMPEIAGLGASGDASLKITTEGDQGLVFEANKPLVFGFQAVQLCFQNGAYRSLRVERSKLQLMSGEGLSTSAAAAETGWLCDRIGSTFPRFAAAPQT</sequence>
<evidence type="ECO:0000256" key="7">
    <source>
        <dbReference type="ARBA" id="ARBA00023118"/>
    </source>
</evidence>
<dbReference type="AlphaFoldDB" id="A0A176ZEU7"/>
<evidence type="ECO:0000313" key="12">
    <source>
        <dbReference type="EMBL" id="OAF19200.1"/>
    </source>
</evidence>
<comment type="subcellular location">
    <subcellularLocation>
        <location evidence="2">Cell membrane</location>
        <topology evidence="2">Multi-pass membrane protein</topology>
    </subcellularLocation>
    <subcellularLocation>
        <location evidence="1">Cytoplasm</location>
    </subcellularLocation>
</comment>
<evidence type="ECO:0000256" key="3">
    <source>
        <dbReference type="ARBA" id="ARBA00022452"/>
    </source>
</evidence>
<keyword evidence="3" id="KW-1134">Transmembrane beta strand</keyword>
<evidence type="ECO:0000256" key="9">
    <source>
        <dbReference type="ARBA" id="ARBA00093769"/>
    </source>
</evidence>
<keyword evidence="8" id="KW-0472">Membrane</keyword>
<comment type="caution">
    <text evidence="12">The sequence shown here is derived from an EMBL/GenBank/DDBJ whole genome shotgun (WGS) entry which is preliminary data.</text>
</comment>
<keyword evidence="13" id="KW-1185">Reference proteome</keyword>
<dbReference type="EMBL" id="LSEF01000026">
    <property type="protein sequence ID" value="OAF19200.1"/>
    <property type="molecule type" value="Genomic_DNA"/>
</dbReference>
<comment type="similarity">
    <text evidence="9">Belongs to the bacterial gasdermin family.</text>
</comment>
<accession>A0A176ZEU7</accession>
<evidence type="ECO:0000256" key="1">
    <source>
        <dbReference type="ARBA" id="ARBA00004496"/>
    </source>
</evidence>
<keyword evidence="7" id="KW-0051">Antiviral defense</keyword>
<evidence type="ECO:0000256" key="5">
    <source>
        <dbReference type="ARBA" id="ARBA00022490"/>
    </source>
</evidence>
<reference evidence="12 13" key="1">
    <citation type="submission" date="2016-02" db="EMBL/GenBank/DDBJ databases">
        <title>Draft genome sequence of the strain BR 10247T Bradyrhizobium neotropicale isolated from nodules of Centrolobium paraense.</title>
        <authorList>
            <person name="Simoes-Araujo J.L."/>
            <person name="Barauna A.C."/>
            <person name="Silva K."/>
            <person name="Zilli J.E."/>
        </authorList>
    </citation>
    <scope>NUCLEOTIDE SEQUENCE [LARGE SCALE GENOMIC DNA]</scope>
    <source>
        <strain evidence="12 13">BR 10247</strain>
    </source>
</reference>
<evidence type="ECO:0000256" key="4">
    <source>
        <dbReference type="ARBA" id="ARBA00022475"/>
    </source>
</evidence>
<keyword evidence="5" id="KW-0963">Cytoplasm</keyword>
<gene>
    <name evidence="12" type="ORF">AXW67_37690</name>
</gene>
<evidence type="ECO:0000256" key="6">
    <source>
        <dbReference type="ARBA" id="ARBA00022692"/>
    </source>
</evidence>